<dbReference type="RefSeq" id="WP_285968537.1">
    <property type="nucleotide sequence ID" value="NZ_CP127294.1"/>
</dbReference>
<proteinExistence type="predicted"/>
<dbReference type="Proteomes" id="UP001236014">
    <property type="component" value="Chromosome"/>
</dbReference>
<reference evidence="2 3" key="1">
    <citation type="submission" date="2023-06" db="EMBL/GenBank/DDBJ databases">
        <authorList>
            <person name="Oyuntsetseg B."/>
            <person name="Kim S.B."/>
        </authorList>
    </citation>
    <scope>NUCLEOTIDE SEQUENCE [LARGE SCALE GENOMIC DNA]</scope>
    <source>
        <strain evidence="2 3">2-15</strain>
    </source>
</reference>
<evidence type="ECO:0000256" key="1">
    <source>
        <dbReference type="SAM" id="SignalP"/>
    </source>
</evidence>
<evidence type="ECO:0000313" key="3">
    <source>
        <dbReference type="Proteomes" id="UP001236014"/>
    </source>
</evidence>
<gene>
    <name evidence="2" type="ORF">QRX50_41440</name>
</gene>
<name>A0A9Y2MQY0_9PSEU</name>
<evidence type="ECO:0000313" key="2">
    <source>
        <dbReference type="EMBL" id="WIX77800.1"/>
    </source>
</evidence>
<dbReference type="KEGG" id="acab:QRX50_41440"/>
<sequence>MIRRAAAALVLVALTATACGVQPSGVISGAADDAPSGPASTIPGAPGVSSIYLVSNGAVVQVQRPGLDQTDAALIDALAQRPTSAEKASGYTTEVPRSALPAAVTVSAAEVTVQLATDVQALSSLAVSQIVCTLHLRDAPDGSVFTLVGGGNVRSGERCG</sequence>
<dbReference type="PROSITE" id="PS51257">
    <property type="entry name" value="PROKAR_LIPOPROTEIN"/>
    <property type="match status" value="1"/>
</dbReference>
<keyword evidence="1" id="KW-0732">Signal</keyword>
<keyword evidence="3" id="KW-1185">Reference proteome</keyword>
<feature type="signal peptide" evidence="1">
    <location>
        <begin position="1"/>
        <end position="18"/>
    </location>
</feature>
<protein>
    <recommendedName>
        <fullName evidence="4">GerMN domain-containing protein</fullName>
    </recommendedName>
</protein>
<organism evidence="2 3">
    <name type="scientific">Amycolatopsis carbonis</name>
    <dbReference type="NCBI Taxonomy" id="715471"/>
    <lineage>
        <taxon>Bacteria</taxon>
        <taxon>Bacillati</taxon>
        <taxon>Actinomycetota</taxon>
        <taxon>Actinomycetes</taxon>
        <taxon>Pseudonocardiales</taxon>
        <taxon>Pseudonocardiaceae</taxon>
        <taxon>Amycolatopsis</taxon>
    </lineage>
</organism>
<dbReference type="EMBL" id="CP127294">
    <property type="protein sequence ID" value="WIX77800.1"/>
    <property type="molecule type" value="Genomic_DNA"/>
</dbReference>
<accession>A0A9Y2MQY0</accession>
<evidence type="ECO:0008006" key="4">
    <source>
        <dbReference type="Google" id="ProtNLM"/>
    </source>
</evidence>
<dbReference type="AlphaFoldDB" id="A0A9Y2MQY0"/>
<feature type="chain" id="PRO_5040739299" description="GerMN domain-containing protein" evidence="1">
    <location>
        <begin position="19"/>
        <end position="160"/>
    </location>
</feature>